<sequence length="161" mass="18667">MPPRRKTARQNARQAARQQIQTRITRLKTKQQDFLTRFAMFRARIDSTTEEVKRVDPEGLRLLAPTFRLPTPPVFAIITESNLDQSEKAIMQLEDWLLSVRGELRVLEKLCEAKEESSREKTDEALAMADMIGFREELDQMAREGTKEMDEARKRCGTNNV</sequence>
<evidence type="ECO:0000313" key="2">
    <source>
        <dbReference type="Proteomes" id="UP000275078"/>
    </source>
</evidence>
<gene>
    <name evidence="1" type="ORF">BJ508DRAFT_333847</name>
</gene>
<proteinExistence type="predicted"/>
<dbReference type="EMBL" id="ML119813">
    <property type="protein sequence ID" value="RPA73713.1"/>
    <property type="molecule type" value="Genomic_DNA"/>
</dbReference>
<accession>A0A3N4HIE1</accession>
<keyword evidence="2" id="KW-1185">Reference proteome</keyword>
<organism evidence="1 2">
    <name type="scientific">Ascobolus immersus RN42</name>
    <dbReference type="NCBI Taxonomy" id="1160509"/>
    <lineage>
        <taxon>Eukaryota</taxon>
        <taxon>Fungi</taxon>
        <taxon>Dikarya</taxon>
        <taxon>Ascomycota</taxon>
        <taxon>Pezizomycotina</taxon>
        <taxon>Pezizomycetes</taxon>
        <taxon>Pezizales</taxon>
        <taxon>Ascobolaceae</taxon>
        <taxon>Ascobolus</taxon>
    </lineage>
</organism>
<evidence type="ECO:0000313" key="1">
    <source>
        <dbReference type="EMBL" id="RPA73713.1"/>
    </source>
</evidence>
<dbReference type="AlphaFoldDB" id="A0A3N4HIE1"/>
<protein>
    <submittedName>
        <fullName evidence="1">Uncharacterized protein</fullName>
    </submittedName>
</protein>
<reference evidence="1 2" key="1">
    <citation type="journal article" date="2018" name="Nat. Ecol. Evol.">
        <title>Pezizomycetes genomes reveal the molecular basis of ectomycorrhizal truffle lifestyle.</title>
        <authorList>
            <person name="Murat C."/>
            <person name="Payen T."/>
            <person name="Noel B."/>
            <person name="Kuo A."/>
            <person name="Morin E."/>
            <person name="Chen J."/>
            <person name="Kohler A."/>
            <person name="Krizsan K."/>
            <person name="Balestrini R."/>
            <person name="Da Silva C."/>
            <person name="Montanini B."/>
            <person name="Hainaut M."/>
            <person name="Levati E."/>
            <person name="Barry K.W."/>
            <person name="Belfiori B."/>
            <person name="Cichocki N."/>
            <person name="Clum A."/>
            <person name="Dockter R.B."/>
            <person name="Fauchery L."/>
            <person name="Guy J."/>
            <person name="Iotti M."/>
            <person name="Le Tacon F."/>
            <person name="Lindquist E.A."/>
            <person name="Lipzen A."/>
            <person name="Malagnac F."/>
            <person name="Mello A."/>
            <person name="Molinier V."/>
            <person name="Miyauchi S."/>
            <person name="Poulain J."/>
            <person name="Riccioni C."/>
            <person name="Rubini A."/>
            <person name="Sitrit Y."/>
            <person name="Splivallo R."/>
            <person name="Traeger S."/>
            <person name="Wang M."/>
            <person name="Zifcakova L."/>
            <person name="Wipf D."/>
            <person name="Zambonelli A."/>
            <person name="Paolocci F."/>
            <person name="Nowrousian M."/>
            <person name="Ottonello S."/>
            <person name="Baldrian P."/>
            <person name="Spatafora J.W."/>
            <person name="Henrissat B."/>
            <person name="Nagy L.G."/>
            <person name="Aury J.M."/>
            <person name="Wincker P."/>
            <person name="Grigoriev I.V."/>
            <person name="Bonfante P."/>
            <person name="Martin F.M."/>
        </authorList>
    </citation>
    <scope>NUCLEOTIDE SEQUENCE [LARGE SCALE GENOMIC DNA]</scope>
    <source>
        <strain evidence="1 2">RN42</strain>
    </source>
</reference>
<dbReference type="Proteomes" id="UP000275078">
    <property type="component" value="Unassembled WGS sequence"/>
</dbReference>
<name>A0A3N4HIE1_ASCIM</name>